<name>A0A1V4J8J2_PATFA</name>
<keyword evidence="3" id="KW-1185">Reference proteome</keyword>
<accession>A0A1V4J8J2</accession>
<evidence type="ECO:0000313" key="3">
    <source>
        <dbReference type="Proteomes" id="UP000190648"/>
    </source>
</evidence>
<evidence type="ECO:0000256" key="1">
    <source>
        <dbReference type="SAM" id="MobiDB-lite"/>
    </source>
</evidence>
<reference evidence="2 3" key="1">
    <citation type="submission" date="2016-02" db="EMBL/GenBank/DDBJ databases">
        <title>Band-tailed pigeon sequencing and assembly.</title>
        <authorList>
            <person name="Soares A.E."/>
            <person name="Novak B.J."/>
            <person name="Rice E.S."/>
            <person name="O'Connell B."/>
            <person name="Chang D."/>
            <person name="Weber S."/>
            <person name="Shapiro B."/>
        </authorList>
    </citation>
    <scope>NUCLEOTIDE SEQUENCE [LARGE SCALE GENOMIC DNA]</scope>
    <source>
        <strain evidence="2">BTP2013</strain>
        <tissue evidence="2">Blood</tissue>
    </source>
</reference>
<evidence type="ECO:0000313" key="2">
    <source>
        <dbReference type="EMBL" id="OPJ68419.1"/>
    </source>
</evidence>
<comment type="caution">
    <text evidence="2">The sequence shown here is derived from an EMBL/GenBank/DDBJ whole genome shotgun (WGS) entry which is preliminary data.</text>
</comment>
<feature type="region of interest" description="Disordered" evidence="1">
    <location>
        <begin position="23"/>
        <end position="73"/>
    </location>
</feature>
<proteinExistence type="predicted"/>
<protein>
    <submittedName>
        <fullName evidence="2">Uncharacterized protein</fullName>
    </submittedName>
</protein>
<feature type="compositionally biased region" description="Basic and acidic residues" evidence="1">
    <location>
        <begin position="31"/>
        <end position="42"/>
    </location>
</feature>
<organism evidence="2 3">
    <name type="scientific">Patagioenas fasciata monilis</name>
    <dbReference type="NCBI Taxonomy" id="372326"/>
    <lineage>
        <taxon>Eukaryota</taxon>
        <taxon>Metazoa</taxon>
        <taxon>Chordata</taxon>
        <taxon>Craniata</taxon>
        <taxon>Vertebrata</taxon>
        <taxon>Euteleostomi</taxon>
        <taxon>Archelosauria</taxon>
        <taxon>Archosauria</taxon>
        <taxon>Dinosauria</taxon>
        <taxon>Saurischia</taxon>
        <taxon>Theropoda</taxon>
        <taxon>Coelurosauria</taxon>
        <taxon>Aves</taxon>
        <taxon>Neognathae</taxon>
        <taxon>Neoaves</taxon>
        <taxon>Columbimorphae</taxon>
        <taxon>Columbiformes</taxon>
        <taxon>Columbidae</taxon>
        <taxon>Patagioenas</taxon>
    </lineage>
</organism>
<dbReference type="EMBL" id="LSYS01008581">
    <property type="protein sequence ID" value="OPJ68419.1"/>
    <property type="molecule type" value="Genomic_DNA"/>
</dbReference>
<sequence length="73" mass="7661">MNKAEADGRTGTGARLLRAGLALASQPASSHGKETKTAREAGRVPFLRSSLQSQPAQTRGEKPCHGTAIATRF</sequence>
<dbReference type="AlphaFoldDB" id="A0A1V4J8J2"/>
<dbReference type="Proteomes" id="UP000190648">
    <property type="component" value="Unassembled WGS sequence"/>
</dbReference>
<gene>
    <name evidence="2" type="ORF">AV530_006062</name>
</gene>